<accession>A0A0G4PEF1</accession>
<dbReference type="EMBL" id="HG793145">
    <property type="protein sequence ID" value="CRL24698.1"/>
    <property type="molecule type" value="Genomic_DNA"/>
</dbReference>
<protein>
    <submittedName>
        <fullName evidence="2">Str. FM013</fullName>
    </submittedName>
</protein>
<evidence type="ECO:0000313" key="3">
    <source>
        <dbReference type="Proteomes" id="UP000053732"/>
    </source>
</evidence>
<evidence type="ECO:0000256" key="1">
    <source>
        <dbReference type="SAM" id="MobiDB-lite"/>
    </source>
</evidence>
<feature type="region of interest" description="Disordered" evidence="1">
    <location>
        <begin position="1"/>
        <end position="22"/>
    </location>
</feature>
<name>A0A0G4PEF1_PENC3</name>
<gene>
    <name evidence="2" type="ORF">PCAMFM013_S012g000308</name>
</gene>
<evidence type="ECO:0000313" key="2">
    <source>
        <dbReference type="EMBL" id="CRL24698.1"/>
    </source>
</evidence>
<organism evidence="2 3">
    <name type="scientific">Penicillium camemberti (strain FM 013)</name>
    <dbReference type="NCBI Taxonomy" id="1429867"/>
    <lineage>
        <taxon>Eukaryota</taxon>
        <taxon>Fungi</taxon>
        <taxon>Dikarya</taxon>
        <taxon>Ascomycota</taxon>
        <taxon>Pezizomycotina</taxon>
        <taxon>Eurotiomycetes</taxon>
        <taxon>Eurotiomycetidae</taxon>
        <taxon>Eurotiales</taxon>
        <taxon>Aspergillaceae</taxon>
        <taxon>Penicillium</taxon>
    </lineage>
</organism>
<dbReference type="AlphaFoldDB" id="A0A0G4PEF1"/>
<sequence length="134" mass="14528">MPCTDHSSHPDDDLTPPKPKSLYGTTLEGDMMPSYLTGAFRLCISAAGIKLGLFFSFPFPFLPFFVQSAPCRVLPPKAQTRFLFLLVRLDNSPGAQTPSAAAAESVRSLYIAHSTEPVIMIGLSPGRQVRGWAS</sequence>
<keyword evidence="3" id="KW-1185">Reference proteome</keyword>
<dbReference type="Proteomes" id="UP000053732">
    <property type="component" value="Unassembled WGS sequence"/>
</dbReference>
<reference evidence="2 3" key="1">
    <citation type="journal article" date="2014" name="Nat. Commun.">
        <title>Multiple recent horizontal transfers of a large genomic region in cheese making fungi.</title>
        <authorList>
            <person name="Cheeseman K."/>
            <person name="Ropars J."/>
            <person name="Renault P."/>
            <person name="Dupont J."/>
            <person name="Gouzy J."/>
            <person name="Branca A."/>
            <person name="Abraham A.L."/>
            <person name="Ceppi M."/>
            <person name="Conseiller E."/>
            <person name="Debuchy R."/>
            <person name="Malagnac F."/>
            <person name="Goarin A."/>
            <person name="Silar P."/>
            <person name="Lacoste S."/>
            <person name="Sallet E."/>
            <person name="Bensimon A."/>
            <person name="Giraud T."/>
            <person name="Brygoo Y."/>
        </authorList>
    </citation>
    <scope>NUCLEOTIDE SEQUENCE [LARGE SCALE GENOMIC DNA]</scope>
    <source>
        <strain evidence="3">FM 013</strain>
    </source>
</reference>
<feature type="compositionally biased region" description="Basic and acidic residues" evidence="1">
    <location>
        <begin position="1"/>
        <end position="12"/>
    </location>
</feature>
<proteinExistence type="predicted"/>